<dbReference type="SUPFAM" id="SSF53850">
    <property type="entry name" value="Periplasmic binding protein-like II"/>
    <property type="match status" value="1"/>
</dbReference>
<reference evidence="1" key="1">
    <citation type="submission" date="2018-05" db="EMBL/GenBank/DDBJ databases">
        <authorList>
            <person name="Lanie J.A."/>
            <person name="Ng W.-L."/>
            <person name="Kazmierczak K.M."/>
            <person name="Andrzejewski T.M."/>
            <person name="Davidsen T.M."/>
            <person name="Wayne K.J."/>
            <person name="Tettelin H."/>
            <person name="Glass J.I."/>
            <person name="Rusch D."/>
            <person name="Podicherti R."/>
            <person name="Tsui H.-C.T."/>
            <person name="Winkler M.E."/>
        </authorList>
    </citation>
    <scope>NUCLEOTIDE SEQUENCE</scope>
</reference>
<dbReference type="Pfam" id="PF12974">
    <property type="entry name" value="Phosphonate-bd"/>
    <property type="match status" value="1"/>
</dbReference>
<dbReference type="PANTHER" id="PTHR35841:SF1">
    <property type="entry name" value="PHOSPHONATES-BINDING PERIPLASMIC PROTEIN"/>
    <property type="match status" value="1"/>
</dbReference>
<evidence type="ECO:0000313" key="1">
    <source>
        <dbReference type="EMBL" id="SVA63149.1"/>
    </source>
</evidence>
<dbReference type="Gene3D" id="3.40.190.10">
    <property type="entry name" value="Periplasmic binding protein-like II"/>
    <property type="match status" value="1"/>
</dbReference>
<dbReference type="EMBL" id="UINC01014891">
    <property type="protein sequence ID" value="SVA63149.1"/>
    <property type="molecule type" value="Genomic_DNA"/>
</dbReference>
<gene>
    <name evidence="1" type="ORF">METZ01_LOCUS116003</name>
</gene>
<protein>
    <recommendedName>
        <fullName evidence="2">Solute-binding protein family 3/N-terminal domain-containing protein</fullName>
    </recommendedName>
</protein>
<dbReference type="AlphaFoldDB" id="A0A381XEH8"/>
<accession>A0A381XEH8</accession>
<name>A0A381XEH8_9ZZZZ</name>
<proteinExistence type="predicted"/>
<organism evidence="1">
    <name type="scientific">marine metagenome</name>
    <dbReference type="NCBI Taxonomy" id="408172"/>
    <lineage>
        <taxon>unclassified sequences</taxon>
        <taxon>metagenomes</taxon>
        <taxon>ecological metagenomes</taxon>
    </lineage>
</organism>
<dbReference type="PANTHER" id="PTHR35841">
    <property type="entry name" value="PHOSPHONATES-BINDING PERIPLASMIC PROTEIN"/>
    <property type="match status" value="1"/>
</dbReference>
<evidence type="ECO:0008006" key="2">
    <source>
        <dbReference type="Google" id="ProtNLM"/>
    </source>
</evidence>
<sequence>MKSETSVQNIFASPGYYAIPELKQTYDLWWKKLSQNFQEEGVDKIPNHLSWNFSAPNQFIWQQICGIMLAKSKIEKYHYIATPVYNTPFFNGSRYVSLLVVHNNSKIRKLSDAKGLRVGVNSLDSHSGWNIIFKILKKNNFDANDYFSEIKISGSHRESIQMILRNETDISSIDALTWTLIEKERNKELHDCRIILKTPDTLSPPWVMDGSFPKQILKPMRKGLKKFFNDPNVKELNKRLCLNGFKILSRHAYEKSFLM</sequence>